<dbReference type="AlphaFoldDB" id="A0A2U1ML26"/>
<dbReference type="OrthoDB" id="781635at2759"/>
<dbReference type="InterPro" id="IPR051886">
    <property type="entry name" value="Seed_Dev/Stress_Resp_Reg"/>
</dbReference>
<proteinExistence type="predicted"/>
<comment type="caution">
    <text evidence="2">The sequence shown here is derived from an EMBL/GenBank/DDBJ whole genome shotgun (WGS) entry which is preliminary data.</text>
</comment>
<dbReference type="PANTHER" id="PTHR46354">
    <property type="entry name" value="DOG1 DOMAIN-CONTAINING PROTEIN"/>
    <property type="match status" value="1"/>
</dbReference>
<dbReference type="STRING" id="35608.A0A2U1ML26"/>
<accession>A0A2U1ML26</accession>
<evidence type="ECO:0000259" key="1">
    <source>
        <dbReference type="PROSITE" id="PS51806"/>
    </source>
</evidence>
<dbReference type="Pfam" id="PF14144">
    <property type="entry name" value="DOG1"/>
    <property type="match status" value="1"/>
</dbReference>
<dbReference type="Proteomes" id="UP000245207">
    <property type="component" value="Unassembled WGS sequence"/>
</dbReference>
<protein>
    <submittedName>
        <fullName evidence="2">DOG1 domain-containing protein</fullName>
    </submittedName>
</protein>
<dbReference type="PANTHER" id="PTHR46354:SF13">
    <property type="entry name" value="PROTEIN DOG1-LIKE 4"/>
    <property type="match status" value="1"/>
</dbReference>
<dbReference type="GO" id="GO:0043565">
    <property type="term" value="F:sequence-specific DNA binding"/>
    <property type="evidence" value="ECO:0007669"/>
    <property type="project" value="InterPro"/>
</dbReference>
<dbReference type="InterPro" id="IPR025422">
    <property type="entry name" value="TGA_domain"/>
</dbReference>
<dbReference type="EMBL" id="PKPP01004993">
    <property type="protein sequence ID" value="PWA61912.1"/>
    <property type="molecule type" value="Genomic_DNA"/>
</dbReference>
<evidence type="ECO:0000313" key="2">
    <source>
        <dbReference type="EMBL" id="PWA61912.1"/>
    </source>
</evidence>
<keyword evidence="3" id="KW-1185">Reference proteome</keyword>
<reference evidence="2 3" key="1">
    <citation type="journal article" date="2018" name="Mol. Plant">
        <title>The genome of Artemisia annua provides insight into the evolution of Asteraceae family and artemisinin biosynthesis.</title>
        <authorList>
            <person name="Shen Q."/>
            <person name="Zhang L."/>
            <person name="Liao Z."/>
            <person name="Wang S."/>
            <person name="Yan T."/>
            <person name="Shi P."/>
            <person name="Liu M."/>
            <person name="Fu X."/>
            <person name="Pan Q."/>
            <person name="Wang Y."/>
            <person name="Lv Z."/>
            <person name="Lu X."/>
            <person name="Zhang F."/>
            <person name="Jiang W."/>
            <person name="Ma Y."/>
            <person name="Chen M."/>
            <person name="Hao X."/>
            <person name="Li L."/>
            <person name="Tang Y."/>
            <person name="Lv G."/>
            <person name="Zhou Y."/>
            <person name="Sun X."/>
            <person name="Brodelius P.E."/>
            <person name="Rose J.K.C."/>
            <person name="Tang K."/>
        </authorList>
    </citation>
    <scope>NUCLEOTIDE SEQUENCE [LARGE SCALE GENOMIC DNA]</scope>
    <source>
        <strain evidence="3">cv. Huhao1</strain>
        <tissue evidence="2">Leaf</tissue>
    </source>
</reference>
<gene>
    <name evidence="2" type="ORF">CTI12_AA370230</name>
</gene>
<feature type="domain" description="DOG1" evidence="1">
    <location>
        <begin position="14"/>
        <end position="229"/>
    </location>
</feature>
<dbReference type="GO" id="GO:0006351">
    <property type="term" value="P:DNA-templated transcription"/>
    <property type="evidence" value="ECO:0007669"/>
    <property type="project" value="InterPro"/>
</dbReference>
<organism evidence="2 3">
    <name type="scientific">Artemisia annua</name>
    <name type="common">Sweet wormwood</name>
    <dbReference type="NCBI Taxonomy" id="35608"/>
    <lineage>
        <taxon>Eukaryota</taxon>
        <taxon>Viridiplantae</taxon>
        <taxon>Streptophyta</taxon>
        <taxon>Embryophyta</taxon>
        <taxon>Tracheophyta</taxon>
        <taxon>Spermatophyta</taxon>
        <taxon>Magnoliopsida</taxon>
        <taxon>eudicotyledons</taxon>
        <taxon>Gunneridae</taxon>
        <taxon>Pentapetalae</taxon>
        <taxon>asterids</taxon>
        <taxon>campanulids</taxon>
        <taxon>Asterales</taxon>
        <taxon>Asteraceae</taxon>
        <taxon>Asteroideae</taxon>
        <taxon>Anthemideae</taxon>
        <taxon>Artemisiinae</taxon>
        <taxon>Artemisia</taxon>
    </lineage>
</organism>
<name>A0A2U1ML26_ARTAN</name>
<evidence type="ECO:0000313" key="3">
    <source>
        <dbReference type="Proteomes" id="UP000245207"/>
    </source>
</evidence>
<sequence>MSTRRSVGRSNTNLTTFQNFYQGWLVRQEHYLEELRSVLQDSNEFEVDQLRDLINRVFIHYQEYYEEKSRIANHDVLLVFCPPWYSAFERSFFWIAGVKPGLAFRIIRSSVDDLSQEQVDKIEILKAETRAEEKEIGDELARIQESVAAPPIVEVMKKFAMDECTDGDEAMDAFKVELEVVLANADMLRTRTAERVVDVLAPLQSLKFFAALTEFQMKLRTWGAKLSQCGLDNVLES</sequence>
<dbReference type="PROSITE" id="PS51806">
    <property type="entry name" value="DOG1"/>
    <property type="match status" value="1"/>
</dbReference>